<dbReference type="EMBL" id="JJMM01000026">
    <property type="protein sequence ID" value="KDR94180.1"/>
    <property type="molecule type" value="Genomic_DNA"/>
</dbReference>
<dbReference type="RefSeq" id="WP_052636431.1">
    <property type="nucleotide sequence ID" value="NZ_JJMM01000026.1"/>
</dbReference>
<feature type="transmembrane region" description="Helical" evidence="1">
    <location>
        <begin position="690"/>
        <end position="708"/>
    </location>
</feature>
<feature type="transmembrane region" description="Helical" evidence="1">
    <location>
        <begin position="634"/>
        <end position="654"/>
    </location>
</feature>
<feature type="transmembrane region" description="Helical" evidence="1">
    <location>
        <begin position="427"/>
        <end position="444"/>
    </location>
</feature>
<keyword evidence="1" id="KW-0812">Transmembrane</keyword>
<proteinExistence type="predicted"/>
<feature type="transmembrane region" description="Helical" evidence="1">
    <location>
        <begin position="545"/>
        <end position="563"/>
    </location>
</feature>
<feature type="transmembrane region" description="Helical" evidence="1">
    <location>
        <begin position="401"/>
        <end position="421"/>
    </location>
</feature>
<feature type="transmembrane region" description="Helical" evidence="1">
    <location>
        <begin position="456"/>
        <end position="477"/>
    </location>
</feature>
<evidence type="ECO:0000313" key="2">
    <source>
        <dbReference type="EMBL" id="KDR94180.1"/>
    </source>
</evidence>
<keyword evidence="1" id="KW-1133">Transmembrane helix</keyword>
<evidence type="ECO:0000313" key="3">
    <source>
        <dbReference type="Proteomes" id="UP000027946"/>
    </source>
</evidence>
<feature type="transmembrane region" description="Helical" evidence="1">
    <location>
        <begin position="497"/>
        <end position="515"/>
    </location>
</feature>
<protein>
    <submittedName>
        <fullName evidence="2">Putative membrane protein</fullName>
    </submittedName>
</protein>
<sequence length="720" mass="79773">MKGRFTAVFLTILFVLQSIFASSYAQNESGKVILIMLSRTGMEDMLEIKSIKEELESRGYVSLMNIKGSKGTSDIRSYASIGWGTRAYLKPEDIDFVTSDDENRVIFKRRTGIEPKHINNININMLKSSNESGEYGAYLGILQKELSKNGKTISVIGNSDIPEKNHSYASLLAMDENGSIESGKIDGINVQDDYMPFGMRTDYEALKEYTRDYYSKSDVLAIELGDTSRLDLYRENLNQKTYGEMQNKIYGNISDYISYVMSDLADAKDRIYIVSPYPTLLEYKNYKRLSPAFIFEGQGKGVLYSNTTRREGVIGNVDIAADVLDYFGIKSDFMVGRSIQKIERSDNTEFLGSEFEKMSTTYQLRMPVLYSYAVFEMLLWISIFICILIKGMIPKKVFSVLSEVLQLTVVMPFVLLVEPIFGATSKSPVLAIIISLTVILYIALKKLIKGNIERFMVISMMTGIGILADAATGQELIKRSIFGYDAMIGARYYGVGNEYMGILIGASLLSVAGLLQKEKIKKAAAIIMLAITIVILGFPKMGANVGGTITASFCFLFFVLRMYNVKIDFKKLVAISAFVCVVVAGMAFIDIFLIGSKSHLAGAIQSIISGGPVVIIQIMSRKLAMNASLIGGSIWSKVFIMALFIVGVLFYRPFGILKRVCNEKEFLKKGWISIIVGSFVGFAVNDSGVVSAATSISFVIISVLLLIMEKIAHENAQQGS</sequence>
<evidence type="ECO:0000256" key="1">
    <source>
        <dbReference type="SAM" id="Phobius"/>
    </source>
</evidence>
<gene>
    <name evidence="2" type="ORF">CLIT_23c04530</name>
</gene>
<dbReference type="AlphaFoldDB" id="A0A069RD80"/>
<feature type="transmembrane region" description="Helical" evidence="1">
    <location>
        <begin position="369"/>
        <end position="389"/>
    </location>
</feature>
<feature type="transmembrane region" description="Helical" evidence="1">
    <location>
        <begin position="572"/>
        <end position="594"/>
    </location>
</feature>
<organism evidence="2 3">
    <name type="scientific">Peptoclostridium litorale DSM 5388</name>
    <dbReference type="NCBI Taxonomy" id="1121324"/>
    <lineage>
        <taxon>Bacteria</taxon>
        <taxon>Bacillati</taxon>
        <taxon>Bacillota</taxon>
        <taxon>Clostridia</taxon>
        <taxon>Peptostreptococcales</taxon>
        <taxon>Peptoclostridiaceae</taxon>
        <taxon>Peptoclostridium</taxon>
    </lineage>
</organism>
<feature type="transmembrane region" description="Helical" evidence="1">
    <location>
        <begin position="522"/>
        <end position="539"/>
    </location>
</feature>
<dbReference type="eggNOG" id="COG3119">
    <property type="taxonomic scope" value="Bacteria"/>
</dbReference>
<reference evidence="2 3" key="1">
    <citation type="submission" date="2014-03" db="EMBL/GenBank/DDBJ databases">
        <title>Genome sequence of Clostridium litorale W6, DSM 5388.</title>
        <authorList>
            <person name="Poehlein A."/>
            <person name="Jagirdar A."/>
            <person name="Khonsari B."/>
            <person name="Chibani C.M."/>
            <person name="Gutierrez Gutierrez D.A."/>
            <person name="Davydova E."/>
            <person name="Alghaithi H.S."/>
            <person name="Nair K.P."/>
            <person name="Dhamotharan K."/>
            <person name="Chandran L."/>
            <person name="G W."/>
            <person name="Daniel R."/>
        </authorList>
    </citation>
    <scope>NUCLEOTIDE SEQUENCE [LARGE SCALE GENOMIC DNA]</scope>
    <source>
        <strain evidence="2 3">W6</strain>
    </source>
</reference>
<name>A0A069RD80_PEPLI</name>
<dbReference type="STRING" id="1121324.CLIT_23c04530"/>
<keyword evidence="1" id="KW-0472">Membrane</keyword>
<dbReference type="Proteomes" id="UP000027946">
    <property type="component" value="Unassembled WGS sequence"/>
</dbReference>
<keyword evidence="3" id="KW-1185">Reference proteome</keyword>
<comment type="caution">
    <text evidence="2">The sequence shown here is derived from an EMBL/GenBank/DDBJ whole genome shotgun (WGS) entry which is preliminary data.</text>
</comment>
<accession>A0A069RD80</accession>